<evidence type="ECO:0000256" key="3">
    <source>
        <dbReference type="ARBA" id="ARBA00022448"/>
    </source>
</evidence>
<evidence type="ECO:0000256" key="5">
    <source>
        <dbReference type="ARBA" id="ARBA00022692"/>
    </source>
</evidence>
<evidence type="ECO:0000256" key="4">
    <source>
        <dbReference type="ARBA" id="ARBA00022452"/>
    </source>
</evidence>
<organism evidence="9 10">
    <name type="scientific">Dysgonomonas capnocytophagoides</name>
    <dbReference type="NCBI Taxonomy" id="45254"/>
    <lineage>
        <taxon>Bacteria</taxon>
        <taxon>Pseudomonadati</taxon>
        <taxon>Bacteroidota</taxon>
        <taxon>Bacteroidia</taxon>
        <taxon>Bacteroidales</taxon>
        <taxon>Dysgonomonadaceae</taxon>
        <taxon>Dysgonomonas</taxon>
    </lineage>
</organism>
<dbReference type="GO" id="GO:0009279">
    <property type="term" value="C:cell outer membrane"/>
    <property type="evidence" value="ECO:0007669"/>
    <property type="project" value="UniProtKB-SubCell"/>
</dbReference>
<accession>A0A4Y8L2V5</accession>
<dbReference type="InterPro" id="IPR003423">
    <property type="entry name" value="OMP_efflux"/>
</dbReference>
<dbReference type="PROSITE" id="PS51257">
    <property type="entry name" value="PROKAR_LIPOPROTEIN"/>
    <property type="match status" value="1"/>
</dbReference>
<dbReference type="GO" id="GO:1990281">
    <property type="term" value="C:efflux pump complex"/>
    <property type="evidence" value="ECO:0007669"/>
    <property type="project" value="TreeGrafter"/>
</dbReference>
<proteinExistence type="inferred from homology"/>
<comment type="similarity">
    <text evidence="2">Belongs to the outer membrane factor (OMF) (TC 1.B.17) family.</text>
</comment>
<name>A0A4Y8L2V5_9BACT</name>
<dbReference type="SUPFAM" id="SSF56954">
    <property type="entry name" value="Outer membrane efflux proteins (OEP)"/>
    <property type="match status" value="1"/>
</dbReference>
<evidence type="ECO:0000256" key="6">
    <source>
        <dbReference type="ARBA" id="ARBA00023136"/>
    </source>
</evidence>
<comment type="caution">
    <text evidence="9">The sequence shown here is derived from an EMBL/GenBank/DDBJ whole genome shotgun (WGS) entry which is preliminary data.</text>
</comment>
<keyword evidence="3" id="KW-0813">Transport</keyword>
<dbReference type="Gene3D" id="1.20.1600.10">
    <property type="entry name" value="Outer membrane efflux proteins (OEP)"/>
    <property type="match status" value="1"/>
</dbReference>
<dbReference type="Pfam" id="PF02321">
    <property type="entry name" value="OEP"/>
    <property type="match status" value="1"/>
</dbReference>
<evidence type="ECO:0000256" key="2">
    <source>
        <dbReference type="ARBA" id="ARBA00007613"/>
    </source>
</evidence>
<keyword evidence="8" id="KW-0732">Signal</keyword>
<keyword evidence="7" id="KW-0998">Cell outer membrane</keyword>
<evidence type="ECO:0000256" key="7">
    <source>
        <dbReference type="ARBA" id="ARBA00023237"/>
    </source>
</evidence>
<gene>
    <name evidence="9" type="ORF">E2605_08705</name>
</gene>
<dbReference type="EMBL" id="SOML01000004">
    <property type="protein sequence ID" value="TFD96883.1"/>
    <property type="molecule type" value="Genomic_DNA"/>
</dbReference>
<evidence type="ECO:0000256" key="8">
    <source>
        <dbReference type="SAM" id="SignalP"/>
    </source>
</evidence>
<keyword evidence="5" id="KW-0812">Transmembrane</keyword>
<dbReference type="GO" id="GO:0015288">
    <property type="term" value="F:porin activity"/>
    <property type="evidence" value="ECO:0007669"/>
    <property type="project" value="TreeGrafter"/>
</dbReference>
<evidence type="ECO:0000313" key="10">
    <source>
        <dbReference type="Proteomes" id="UP000297861"/>
    </source>
</evidence>
<dbReference type="OrthoDB" id="976750at2"/>
<feature type="signal peptide" evidence="8">
    <location>
        <begin position="1"/>
        <end position="20"/>
    </location>
</feature>
<evidence type="ECO:0000256" key="1">
    <source>
        <dbReference type="ARBA" id="ARBA00004442"/>
    </source>
</evidence>
<sequence>MKCRVLILLSLAVISCSGYAQLSIEECYKKAEANYPLIKQYGLIEKAKDYNLSNVEKGYLPQVQLSAKGTYQSGVTKIPVDIPGIKGMKKDQYSATLDVNQSIWDGGAIKAQKESIRSQSEIDKKSLEVTMYSIRDRVNQLFLGILLQNEMLRQNGLYDAELQRNYNQVSAYMQNGIANQADLDAIEVEQIKNRQNRTSLYHSKKAYCEMLSVLTGEEIGENTQLIRPNPDQLYSSGSQRPELAMYEAQYHNLDAQKKEINSSLMPKFNAFATGGYGRPGLNMLESKFSAYYIGGISLSWNLSSFYTRKNKLSNIEVNRGMIDSQRETFLFNNRLDRAQNDNEVLKIRELLNSDDKIISLRGSVKKSAEAKVANGTLSVLELMKEVNAEQQSIQDKIVHEIELIQAIYNLKYITNN</sequence>
<protein>
    <submittedName>
        <fullName evidence="9">TolC family protein</fullName>
    </submittedName>
</protein>
<dbReference type="RefSeq" id="WP_026626800.1">
    <property type="nucleotide sequence ID" value="NZ_JAWZLG010000063.1"/>
</dbReference>
<keyword evidence="10" id="KW-1185">Reference proteome</keyword>
<feature type="chain" id="PRO_5021228766" evidence="8">
    <location>
        <begin position="21"/>
        <end position="416"/>
    </location>
</feature>
<dbReference type="GO" id="GO:0015562">
    <property type="term" value="F:efflux transmembrane transporter activity"/>
    <property type="evidence" value="ECO:0007669"/>
    <property type="project" value="InterPro"/>
</dbReference>
<dbReference type="PANTHER" id="PTHR30026">
    <property type="entry name" value="OUTER MEMBRANE PROTEIN TOLC"/>
    <property type="match status" value="1"/>
</dbReference>
<comment type="subcellular location">
    <subcellularLocation>
        <location evidence="1">Cell outer membrane</location>
    </subcellularLocation>
</comment>
<reference evidence="9 10" key="1">
    <citation type="submission" date="2019-03" db="EMBL/GenBank/DDBJ databases">
        <title>San Antonio Military Medical Center submission to MRSN (WRAIR), pending publication.</title>
        <authorList>
            <person name="Blyth D.M."/>
            <person name="Mccarthy S.L."/>
            <person name="Schall S.E."/>
            <person name="Stam J.A."/>
            <person name="Ong A.C."/>
            <person name="Mcgann P.T."/>
        </authorList>
    </citation>
    <scope>NUCLEOTIDE SEQUENCE [LARGE SCALE GENOMIC DNA]</scope>
    <source>
        <strain evidence="9 10">MRSN571793</strain>
    </source>
</reference>
<dbReference type="STRING" id="1121485.GCA_000426485_02961"/>
<dbReference type="Proteomes" id="UP000297861">
    <property type="component" value="Unassembled WGS sequence"/>
</dbReference>
<dbReference type="AlphaFoldDB" id="A0A4Y8L2V5"/>
<dbReference type="InterPro" id="IPR051906">
    <property type="entry name" value="TolC-like"/>
</dbReference>
<keyword evidence="6" id="KW-0472">Membrane</keyword>
<evidence type="ECO:0000313" key="9">
    <source>
        <dbReference type="EMBL" id="TFD96883.1"/>
    </source>
</evidence>
<keyword evidence="4" id="KW-1134">Transmembrane beta strand</keyword>
<dbReference type="PANTHER" id="PTHR30026:SF20">
    <property type="entry name" value="OUTER MEMBRANE PROTEIN TOLC"/>
    <property type="match status" value="1"/>
</dbReference>